<proteinExistence type="predicted"/>
<reference evidence="1 2" key="1">
    <citation type="submission" date="2010-01" db="EMBL/GenBank/DDBJ databases">
        <authorList>
            <person name="Weinstock G."/>
            <person name="Sodergren E."/>
            <person name="Clifton S."/>
            <person name="Fulton L."/>
            <person name="Fulton B."/>
            <person name="Courtney L."/>
            <person name="Fronick C."/>
            <person name="Harrison M."/>
            <person name="Strong C."/>
            <person name="Farmer C."/>
            <person name="Delahaunty K."/>
            <person name="Markovic C."/>
            <person name="Hall O."/>
            <person name="Minx P."/>
            <person name="Tomlinson C."/>
            <person name="Mitreva M."/>
            <person name="Nelson J."/>
            <person name="Hou S."/>
            <person name="Wollam A."/>
            <person name="Pepin K.H."/>
            <person name="Johnson M."/>
            <person name="Bhonagiri V."/>
            <person name="Nash W.E."/>
            <person name="Warren W."/>
            <person name="Chinwalla A."/>
            <person name="Mardis E.R."/>
            <person name="Wilson R.K."/>
        </authorList>
    </citation>
    <scope>NUCLEOTIDE SEQUENCE [LARGE SCALE GENOMIC DNA]</scope>
    <source>
        <strain evidence="1 2">DSM 13479</strain>
    </source>
</reference>
<dbReference type="EMBL" id="ACIO01000044">
    <property type="protein sequence ID" value="EFD01073.1"/>
    <property type="molecule type" value="Genomic_DNA"/>
</dbReference>
<protein>
    <submittedName>
        <fullName evidence="1">Uncharacterized protein</fullName>
    </submittedName>
</protein>
<name>D3AAU6_9FIRM</name>
<accession>D3AAU6</accession>
<dbReference type="AlphaFoldDB" id="D3AAU6"/>
<sequence length="48" mass="5802">MNKITKNYKNSTKTKIWVPSLLVILCYNESIKVKRNETDRNRKKEDFI</sequence>
<evidence type="ECO:0000313" key="2">
    <source>
        <dbReference type="Proteomes" id="UP000004968"/>
    </source>
</evidence>
<evidence type="ECO:0000313" key="1">
    <source>
        <dbReference type="EMBL" id="EFD01073.1"/>
    </source>
</evidence>
<dbReference type="HOGENOM" id="CLU_3153698_0_0_9"/>
<dbReference type="Proteomes" id="UP000004968">
    <property type="component" value="Unassembled WGS sequence"/>
</dbReference>
<comment type="caution">
    <text evidence="1">The sequence shown here is derived from an EMBL/GenBank/DDBJ whole genome shotgun (WGS) entry which is preliminary data.</text>
</comment>
<organism evidence="1 2">
    <name type="scientific">Hungatella hathewayi DSM 13479</name>
    <dbReference type="NCBI Taxonomy" id="566550"/>
    <lineage>
        <taxon>Bacteria</taxon>
        <taxon>Bacillati</taxon>
        <taxon>Bacillota</taxon>
        <taxon>Clostridia</taxon>
        <taxon>Lachnospirales</taxon>
        <taxon>Lachnospiraceae</taxon>
        <taxon>Hungatella</taxon>
    </lineage>
</organism>
<gene>
    <name evidence="1" type="ORF">CLOSTHATH_00717</name>
</gene>